<evidence type="ECO:0000313" key="2">
    <source>
        <dbReference type="Proteomes" id="UP000799754"/>
    </source>
</evidence>
<dbReference type="EMBL" id="MU006702">
    <property type="protein sequence ID" value="KAF2633097.1"/>
    <property type="molecule type" value="Genomic_DNA"/>
</dbReference>
<comment type="caution">
    <text evidence="1">The sequence shown here is derived from an EMBL/GenBank/DDBJ whole genome shotgun (WGS) entry which is preliminary data.</text>
</comment>
<reference evidence="1" key="1">
    <citation type="journal article" date="2020" name="Stud. Mycol.">
        <title>101 Dothideomycetes genomes: a test case for predicting lifestyles and emergence of pathogens.</title>
        <authorList>
            <person name="Haridas S."/>
            <person name="Albert R."/>
            <person name="Binder M."/>
            <person name="Bloem J."/>
            <person name="Labutti K."/>
            <person name="Salamov A."/>
            <person name="Andreopoulos B."/>
            <person name="Baker S."/>
            <person name="Barry K."/>
            <person name="Bills G."/>
            <person name="Bluhm B."/>
            <person name="Cannon C."/>
            <person name="Castanera R."/>
            <person name="Culley D."/>
            <person name="Daum C."/>
            <person name="Ezra D."/>
            <person name="Gonzalez J."/>
            <person name="Henrissat B."/>
            <person name="Kuo A."/>
            <person name="Liang C."/>
            <person name="Lipzen A."/>
            <person name="Lutzoni F."/>
            <person name="Magnuson J."/>
            <person name="Mondo S."/>
            <person name="Nolan M."/>
            <person name="Ohm R."/>
            <person name="Pangilinan J."/>
            <person name="Park H.-J."/>
            <person name="Ramirez L."/>
            <person name="Alfaro M."/>
            <person name="Sun H."/>
            <person name="Tritt A."/>
            <person name="Yoshinaga Y."/>
            <person name="Zwiers L.-H."/>
            <person name="Turgeon B."/>
            <person name="Goodwin S."/>
            <person name="Spatafora J."/>
            <person name="Crous P."/>
            <person name="Grigoriev I."/>
        </authorList>
    </citation>
    <scope>NUCLEOTIDE SEQUENCE</scope>
    <source>
        <strain evidence="1">CBS 525.71</strain>
    </source>
</reference>
<evidence type="ECO:0000313" key="1">
    <source>
        <dbReference type="EMBL" id="KAF2633097.1"/>
    </source>
</evidence>
<dbReference type="Proteomes" id="UP000799754">
    <property type="component" value="Unassembled WGS sequence"/>
</dbReference>
<sequence length="99" mass="11196">LWIDATCIDQTNVKGKGQQVQQVGLTYAGADIGFIWLSLDDHDESALRQLNWMLPIRANPTVSTIYLTDLLSQVTESEYWSRAWIAQEVVLARSPVIYV</sequence>
<keyword evidence="2" id="KW-1185">Reference proteome</keyword>
<proteinExistence type="predicted"/>
<protein>
    <submittedName>
        <fullName evidence="1">Uncharacterized protein</fullName>
    </submittedName>
</protein>
<gene>
    <name evidence="1" type="ORF">BU25DRAFT_311740</name>
</gene>
<name>A0ACB6SIX0_9PLEO</name>
<feature type="non-terminal residue" evidence="1">
    <location>
        <position position="1"/>
    </location>
</feature>
<feature type="non-terminal residue" evidence="1">
    <location>
        <position position="99"/>
    </location>
</feature>
<accession>A0ACB6SIX0</accession>
<organism evidence="1 2">
    <name type="scientific">Macroventuria anomochaeta</name>
    <dbReference type="NCBI Taxonomy" id="301207"/>
    <lineage>
        <taxon>Eukaryota</taxon>
        <taxon>Fungi</taxon>
        <taxon>Dikarya</taxon>
        <taxon>Ascomycota</taxon>
        <taxon>Pezizomycotina</taxon>
        <taxon>Dothideomycetes</taxon>
        <taxon>Pleosporomycetidae</taxon>
        <taxon>Pleosporales</taxon>
        <taxon>Pleosporineae</taxon>
        <taxon>Didymellaceae</taxon>
        <taxon>Macroventuria</taxon>
    </lineage>
</organism>